<evidence type="ECO:0000256" key="2">
    <source>
        <dbReference type="SAM" id="MobiDB-lite"/>
    </source>
</evidence>
<dbReference type="Gene3D" id="3.30.1540.10">
    <property type="entry name" value="formyl-coa transferase, domain 3"/>
    <property type="match status" value="1"/>
</dbReference>
<dbReference type="InterPro" id="IPR003673">
    <property type="entry name" value="CoA-Trfase_fam_III"/>
</dbReference>
<dbReference type="OMA" id="VVIDPFR"/>
<dbReference type="Gene3D" id="3.40.50.10540">
    <property type="entry name" value="Crotonobetainyl-coa:carnitine coa-transferase, domain 1"/>
    <property type="match status" value="1"/>
</dbReference>
<dbReference type="PANTHER" id="PTHR48228">
    <property type="entry name" value="SUCCINYL-COA--D-CITRAMALATE COA-TRANSFERASE"/>
    <property type="match status" value="1"/>
</dbReference>
<accession>A0A139B0A8</accession>
<dbReference type="Proteomes" id="UP000070544">
    <property type="component" value="Unassembled WGS sequence"/>
</dbReference>
<dbReference type="AlphaFoldDB" id="A0A139B0A8"/>
<dbReference type="PANTHER" id="PTHR48228:SF5">
    <property type="entry name" value="ALPHA-METHYLACYL-COA RACEMASE"/>
    <property type="match status" value="1"/>
</dbReference>
<reference evidence="3 4" key="1">
    <citation type="journal article" date="2015" name="Genome Biol. Evol.">
        <title>Phylogenomic analyses indicate that early fungi evolved digesting cell walls of algal ancestors of land plants.</title>
        <authorList>
            <person name="Chang Y."/>
            <person name="Wang S."/>
            <person name="Sekimoto S."/>
            <person name="Aerts A.L."/>
            <person name="Choi C."/>
            <person name="Clum A."/>
            <person name="LaButti K.M."/>
            <person name="Lindquist E.A."/>
            <person name="Yee Ngan C."/>
            <person name="Ohm R.A."/>
            <person name="Salamov A.A."/>
            <person name="Grigoriev I.V."/>
            <person name="Spatafora J.W."/>
            <person name="Berbee M.L."/>
        </authorList>
    </citation>
    <scope>NUCLEOTIDE SEQUENCE [LARGE SCALE GENOMIC DNA]</scope>
    <source>
        <strain evidence="3 4">JEL478</strain>
    </source>
</reference>
<dbReference type="InterPro" id="IPR023606">
    <property type="entry name" value="CoA-Trfase_III_dom_1_sf"/>
</dbReference>
<name>A0A139B0A8_GONPJ</name>
<feature type="region of interest" description="Disordered" evidence="2">
    <location>
        <begin position="359"/>
        <end position="393"/>
    </location>
</feature>
<comment type="similarity">
    <text evidence="1">Belongs to the CoA-transferase III family.</text>
</comment>
<gene>
    <name evidence="3" type="ORF">M427DRAFT_50755</name>
</gene>
<dbReference type="STRING" id="1344416.A0A139B0A8"/>
<evidence type="ECO:0000313" key="3">
    <source>
        <dbReference type="EMBL" id="KXS22432.1"/>
    </source>
</evidence>
<dbReference type="SUPFAM" id="SSF89796">
    <property type="entry name" value="CoA-transferase family III (CaiB/BaiF)"/>
    <property type="match status" value="1"/>
</dbReference>
<proteinExistence type="inferred from homology"/>
<dbReference type="InterPro" id="IPR050509">
    <property type="entry name" value="CoA-transferase_III"/>
</dbReference>
<protein>
    <submittedName>
        <fullName evidence="3">Alpha-methylacyl-CoA racemase</fullName>
    </submittedName>
</protein>
<organism evidence="3 4">
    <name type="scientific">Gonapodya prolifera (strain JEL478)</name>
    <name type="common">Monoblepharis prolifera</name>
    <dbReference type="NCBI Taxonomy" id="1344416"/>
    <lineage>
        <taxon>Eukaryota</taxon>
        <taxon>Fungi</taxon>
        <taxon>Fungi incertae sedis</taxon>
        <taxon>Chytridiomycota</taxon>
        <taxon>Chytridiomycota incertae sedis</taxon>
        <taxon>Monoblepharidomycetes</taxon>
        <taxon>Monoblepharidales</taxon>
        <taxon>Gonapodyaceae</taxon>
        <taxon>Gonapodya</taxon>
    </lineage>
</organism>
<dbReference type="EMBL" id="KQ965731">
    <property type="protein sequence ID" value="KXS22432.1"/>
    <property type="molecule type" value="Genomic_DNA"/>
</dbReference>
<dbReference type="GO" id="GO:0003824">
    <property type="term" value="F:catalytic activity"/>
    <property type="evidence" value="ECO:0007669"/>
    <property type="project" value="InterPro"/>
</dbReference>
<keyword evidence="4" id="KW-1185">Reference proteome</keyword>
<sequence length="421" mass="45106">MLTLRARSRFGPKFSIVVASSRALSHQPRRGPLSGVRVVELAGLAPAPFAGMVLADFGADVVRVDRKEGQWVEDVLARGKRSIALDMKHHNGRDTLLRLFDAADVVIEPFRPGVMEKLGFGPDVLCGRNPKLVYARMTGFGQTGPYAKMAGHDINYVASSGVLSSLGKSGSPPTPPINYLGDFAGGGMMCAMGVLLALLERNESGVGQVVDAAMVDGAAYVASFVYNFTLGGSDWFKDDRGNNLLDGGAPYYTTYETKDGRYVSVGALEPQFYAALLKGLGLELSEYPQRPSAFARTRAAFESTFKSKTLQEWSAIFDGTDACVTPVAGMEELAGPPEDASAPGAGHARYRRVLIPREGTDGRSASDYEPAPAPRLSRTPGTQVAGKRPKNGEHGLEVLREWLEMDDEKVRQLGAGGGVFL</sequence>
<evidence type="ECO:0000256" key="1">
    <source>
        <dbReference type="ARBA" id="ARBA00008383"/>
    </source>
</evidence>
<dbReference type="OrthoDB" id="16747at2759"/>
<dbReference type="Pfam" id="PF02515">
    <property type="entry name" value="CoA_transf_3"/>
    <property type="match status" value="1"/>
</dbReference>
<dbReference type="InterPro" id="IPR044855">
    <property type="entry name" value="CoA-Trfase_III_dom3_sf"/>
</dbReference>
<evidence type="ECO:0000313" key="4">
    <source>
        <dbReference type="Proteomes" id="UP000070544"/>
    </source>
</evidence>